<dbReference type="RefSeq" id="WP_211553792.1">
    <property type="nucleotide sequence ID" value="NZ_CP073695.1"/>
</dbReference>
<gene>
    <name evidence="1" type="ORF">J7656_00790</name>
</gene>
<keyword evidence="2" id="KW-1185">Reference proteome</keyword>
<dbReference type="OrthoDB" id="202775at2157"/>
<dbReference type="KEGG" id="hss:J7656_00790"/>
<dbReference type="AlphaFoldDB" id="A0A8T8LL28"/>
<accession>A0A8T8LL28</accession>
<organism evidence="1 2">
    <name type="scientific">Halorubrum ruber</name>
    <dbReference type="NCBI Taxonomy" id="2982524"/>
    <lineage>
        <taxon>Archaea</taxon>
        <taxon>Methanobacteriati</taxon>
        <taxon>Methanobacteriota</taxon>
        <taxon>Stenosarchaea group</taxon>
        <taxon>Halobacteria</taxon>
        <taxon>Halobacteriales</taxon>
        <taxon>Haloferacaceae</taxon>
        <taxon>Halorubrum</taxon>
    </lineage>
</organism>
<dbReference type="EMBL" id="CP073695">
    <property type="protein sequence ID" value="QUO47942.1"/>
    <property type="molecule type" value="Genomic_DNA"/>
</dbReference>
<evidence type="ECO:0000313" key="2">
    <source>
        <dbReference type="Proteomes" id="UP000679341"/>
    </source>
</evidence>
<dbReference type="PROSITE" id="PS51318">
    <property type="entry name" value="TAT"/>
    <property type="match status" value="1"/>
</dbReference>
<sequence>MTQKESGLTRREALAGVGAVGFAALGAASGRPTGTDRWGEYTDYTYAQTDRPWDLLVGWRQTENGTVVDSSPTDAEDDVEAAGIRLVDVDNALPHDTGTASVGLRLEDPAGVAPDGVRVWLKIGPALDGPDVSAVDRALADRIRLEVRYDTGLLGVGACAGAESDFAGYGELIAAGTLAELNADPVATGIELDPTLLGNGCLTTEERRCLTFTWEFDGEGGNAGQGGAVDFDVRFAADDCSAEGNPFAMSASTGGDTTEVGQ</sequence>
<evidence type="ECO:0008006" key="3">
    <source>
        <dbReference type="Google" id="ProtNLM"/>
    </source>
</evidence>
<dbReference type="GeneID" id="64826032"/>
<reference evidence="1 2" key="1">
    <citation type="submission" date="2021-03" db="EMBL/GenBank/DDBJ databases">
        <title>Halorubrum sodomense MBLA0099, Whole genome shotgun sequencing.</title>
        <authorList>
            <person name="Seo M.-J."/>
            <person name="Cho E.-S."/>
            <person name="Hwang C.Y."/>
        </authorList>
    </citation>
    <scope>NUCLEOTIDE SEQUENCE [LARGE SCALE GENOMIC DNA]</scope>
    <source>
        <strain evidence="1 2">MBLA0099</strain>
    </source>
</reference>
<evidence type="ECO:0000313" key="1">
    <source>
        <dbReference type="EMBL" id="QUO47942.1"/>
    </source>
</evidence>
<name>A0A8T8LL28_9EURY</name>
<dbReference type="Proteomes" id="UP000679341">
    <property type="component" value="Chromosome"/>
</dbReference>
<dbReference type="InterPro" id="IPR006311">
    <property type="entry name" value="TAT_signal"/>
</dbReference>
<protein>
    <recommendedName>
        <fullName evidence="3">SipW-cognate class signal peptide</fullName>
    </recommendedName>
</protein>
<proteinExistence type="predicted"/>